<protein>
    <submittedName>
        <fullName evidence="1">Uncharacterized protein</fullName>
    </submittedName>
</protein>
<accession>A0A2P2NIZ8</accession>
<organism evidence="1">
    <name type="scientific">Rhizophora mucronata</name>
    <name type="common">Asiatic mangrove</name>
    <dbReference type="NCBI Taxonomy" id="61149"/>
    <lineage>
        <taxon>Eukaryota</taxon>
        <taxon>Viridiplantae</taxon>
        <taxon>Streptophyta</taxon>
        <taxon>Embryophyta</taxon>
        <taxon>Tracheophyta</taxon>
        <taxon>Spermatophyta</taxon>
        <taxon>Magnoliopsida</taxon>
        <taxon>eudicotyledons</taxon>
        <taxon>Gunneridae</taxon>
        <taxon>Pentapetalae</taxon>
        <taxon>rosids</taxon>
        <taxon>fabids</taxon>
        <taxon>Malpighiales</taxon>
        <taxon>Rhizophoraceae</taxon>
        <taxon>Rhizophora</taxon>
    </lineage>
</organism>
<name>A0A2P2NIZ8_RHIMU</name>
<dbReference type="EMBL" id="GGEC01061988">
    <property type="protein sequence ID" value="MBX42472.1"/>
    <property type="molecule type" value="Transcribed_RNA"/>
</dbReference>
<sequence>MRQYILALGSSKARNLRVRRGRLL</sequence>
<reference evidence="1" key="1">
    <citation type="submission" date="2018-02" db="EMBL/GenBank/DDBJ databases">
        <title>Rhizophora mucronata_Transcriptome.</title>
        <authorList>
            <person name="Meera S.P."/>
            <person name="Sreeshan A."/>
            <person name="Augustine A."/>
        </authorList>
    </citation>
    <scope>NUCLEOTIDE SEQUENCE</scope>
    <source>
        <tissue evidence="1">Leaf</tissue>
    </source>
</reference>
<dbReference type="AlphaFoldDB" id="A0A2P2NIZ8"/>
<evidence type="ECO:0000313" key="1">
    <source>
        <dbReference type="EMBL" id="MBX42472.1"/>
    </source>
</evidence>
<proteinExistence type="predicted"/>